<protein>
    <submittedName>
        <fullName evidence="2">Uncharacterized protein</fullName>
    </submittedName>
</protein>
<feature type="transmembrane region" description="Helical" evidence="1">
    <location>
        <begin position="17"/>
        <end position="36"/>
    </location>
</feature>
<evidence type="ECO:0000256" key="1">
    <source>
        <dbReference type="SAM" id="Phobius"/>
    </source>
</evidence>
<name>J3M2D5_ORYBR</name>
<sequence length="77" mass="8512">CQTGGSSALYLFAFLRFSYTVSRLLSAFYANFMIFLKGSITNDKGMFGSRALVVLRLPNGRHLTKSVSTRSRRPGGD</sequence>
<keyword evidence="1" id="KW-0472">Membrane</keyword>
<dbReference type="Proteomes" id="UP000006038">
    <property type="component" value="Chromosome 4"/>
</dbReference>
<dbReference type="EnsemblPlants" id="OB04G35600.1">
    <property type="protein sequence ID" value="OB04G35600.1"/>
    <property type="gene ID" value="OB04G35600"/>
</dbReference>
<dbReference type="AlphaFoldDB" id="J3M2D5"/>
<reference evidence="2" key="2">
    <citation type="submission" date="2013-04" db="UniProtKB">
        <authorList>
            <consortium name="EnsemblPlants"/>
        </authorList>
    </citation>
    <scope>IDENTIFICATION</scope>
</reference>
<keyword evidence="1" id="KW-1133">Transmembrane helix</keyword>
<proteinExistence type="predicted"/>
<dbReference type="HOGENOM" id="CLU_2645323_0_0_1"/>
<reference evidence="2" key="1">
    <citation type="journal article" date="2013" name="Nat. Commun.">
        <title>Whole-genome sequencing of Oryza brachyantha reveals mechanisms underlying Oryza genome evolution.</title>
        <authorList>
            <person name="Chen J."/>
            <person name="Huang Q."/>
            <person name="Gao D."/>
            <person name="Wang J."/>
            <person name="Lang Y."/>
            <person name="Liu T."/>
            <person name="Li B."/>
            <person name="Bai Z."/>
            <person name="Luis Goicoechea J."/>
            <person name="Liang C."/>
            <person name="Chen C."/>
            <person name="Zhang W."/>
            <person name="Sun S."/>
            <person name="Liao Y."/>
            <person name="Zhang X."/>
            <person name="Yang L."/>
            <person name="Song C."/>
            <person name="Wang M."/>
            <person name="Shi J."/>
            <person name="Liu G."/>
            <person name="Liu J."/>
            <person name="Zhou H."/>
            <person name="Zhou W."/>
            <person name="Yu Q."/>
            <person name="An N."/>
            <person name="Chen Y."/>
            <person name="Cai Q."/>
            <person name="Wang B."/>
            <person name="Liu B."/>
            <person name="Min J."/>
            <person name="Huang Y."/>
            <person name="Wu H."/>
            <person name="Li Z."/>
            <person name="Zhang Y."/>
            <person name="Yin Y."/>
            <person name="Song W."/>
            <person name="Jiang J."/>
            <person name="Jackson S.A."/>
            <person name="Wing R.A."/>
            <person name="Wang J."/>
            <person name="Chen M."/>
        </authorList>
    </citation>
    <scope>NUCLEOTIDE SEQUENCE [LARGE SCALE GENOMIC DNA]</scope>
    <source>
        <strain evidence="2">cv. IRGC 101232</strain>
    </source>
</reference>
<keyword evidence="1" id="KW-0812">Transmembrane</keyword>
<evidence type="ECO:0000313" key="3">
    <source>
        <dbReference type="Proteomes" id="UP000006038"/>
    </source>
</evidence>
<organism evidence="2">
    <name type="scientific">Oryza brachyantha</name>
    <name type="common">malo sina</name>
    <dbReference type="NCBI Taxonomy" id="4533"/>
    <lineage>
        <taxon>Eukaryota</taxon>
        <taxon>Viridiplantae</taxon>
        <taxon>Streptophyta</taxon>
        <taxon>Embryophyta</taxon>
        <taxon>Tracheophyta</taxon>
        <taxon>Spermatophyta</taxon>
        <taxon>Magnoliopsida</taxon>
        <taxon>Liliopsida</taxon>
        <taxon>Poales</taxon>
        <taxon>Poaceae</taxon>
        <taxon>BOP clade</taxon>
        <taxon>Oryzoideae</taxon>
        <taxon>Oryzeae</taxon>
        <taxon>Oryzinae</taxon>
        <taxon>Oryza</taxon>
    </lineage>
</organism>
<dbReference type="Gramene" id="OB04G35600.1">
    <property type="protein sequence ID" value="OB04G35600.1"/>
    <property type="gene ID" value="OB04G35600"/>
</dbReference>
<evidence type="ECO:0000313" key="2">
    <source>
        <dbReference type="EnsemblPlants" id="OB04G35600.1"/>
    </source>
</evidence>
<accession>J3M2D5</accession>
<keyword evidence="3" id="KW-1185">Reference proteome</keyword>